<gene>
    <name evidence="7" type="ORF">ALQ37_200066</name>
</gene>
<evidence type="ECO:0000256" key="5">
    <source>
        <dbReference type="ARBA" id="ARBA00023204"/>
    </source>
</evidence>
<dbReference type="InterPro" id="IPR004603">
    <property type="entry name" value="DNA_mismatch_endonuc_vsr"/>
</dbReference>
<keyword evidence="5 6" id="KW-0234">DNA repair</keyword>
<sequence>MSKLFASERMKLIKQKDTKPEIIVRRLLHKMGIRFRLHVKGLPGTPDISMRKHATVVFVHGCFWHRHPGCRYASIPKTRQEFWLPKFAANVERDVRKATQLHEMGWRVLIVWECETKDMMALQTRLSREFFLDSARPSAVEYSGQ</sequence>
<keyword evidence="2 6" id="KW-0255">Endonuclease</keyword>
<keyword evidence="4 6" id="KW-0378">Hydrolase</keyword>
<dbReference type="GO" id="GO:0004519">
    <property type="term" value="F:endonuclease activity"/>
    <property type="evidence" value="ECO:0007669"/>
    <property type="project" value="UniProtKB-KW"/>
</dbReference>
<dbReference type="CDD" id="cd00221">
    <property type="entry name" value="Vsr"/>
    <property type="match status" value="1"/>
</dbReference>
<dbReference type="Proteomes" id="UP000274541">
    <property type="component" value="Unassembled WGS sequence"/>
</dbReference>
<protein>
    <recommendedName>
        <fullName evidence="6">Very short patch repair endonuclease</fullName>
        <ecNumber evidence="6">3.1.-.-</ecNumber>
    </recommendedName>
</protein>
<evidence type="ECO:0000313" key="8">
    <source>
        <dbReference type="Proteomes" id="UP000274541"/>
    </source>
</evidence>
<dbReference type="GO" id="GO:0006298">
    <property type="term" value="P:mismatch repair"/>
    <property type="evidence" value="ECO:0007669"/>
    <property type="project" value="UniProtKB-UniRule"/>
</dbReference>
<dbReference type="GO" id="GO:0016787">
    <property type="term" value="F:hydrolase activity"/>
    <property type="evidence" value="ECO:0007669"/>
    <property type="project" value="UniProtKB-KW"/>
</dbReference>
<dbReference type="EC" id="3.1.-.-" evidence="6"/>
<organism evidence="7 8">
    <name type="scientific">Pseudomonas syringae pv. aptata</name>
    <dbReference type="NCBI Taxonomy" id="83167"/>
    <lineage>
        <taxon>Bacteria</taxon>
        <taxon>Pseudomonadati</taxon>
        <taxon>Pseudomonadota</taxon>
        <taxon>Gammaproteobacteria</taxon>
        <taxon>Pseudomonadales</taxon>
        <taxon>Pseudomonadaceae</taxon>
        <taxon>Pseudomonas</taxon>
        <taxon>Pseudomonas syringae</taxon>
    </lineage>
</organism>
<keyword evidence="1 6" id="KW-0540">Nuclease</keyword>
<dbReference type="InterPro" id="IPR011335">
    <property type="entry name" value="Restrct_endonuc-II-like"/>
</dbReference>
<dbReference type="Gene3D" id="3.40.960.10">
    <property type="entry name" value="VSR Endonuclease"/>
    <property type="match status" value="1"/>
</dbReference>
<dbReference type="NCBIfam" id="TIGR00632">
    <property type="entry name" value="vsr"/>
    <property type="match status" value="1"/>
</dbReference>
<dbReference type="Pfam" id="PF03852">
    <property type="entry name" value="Vsr"/>
    <property type="match status" value="1"/>
</dbReference>
<evidence type="ECO:0000256" key="3">
    <source>
        <dbReference type="ARBA" id="ARBA00022763"/>
    </source>
</evidence>
<name>A0A3M3WKQ1_PSEAP</name>
<comment type="caution">
    <text evidence="7">The sequence shown here is derived from an EMBL/GenBank/DDBJ whole genome shotgun (WGS) entry which is preliminary data.</text>
</comment>
<comment type="function">
    <text evidence="6">May nick specific sequences that contain T:G mispairs resulting from m5C-deamination.</text>
</comment>
<accession>A0A3M3WKQ1</accession>
<evidence type="ECO:0000256" key="1">
    <source>
        <dbReference type="ARBA" id="ARBA00022722"/>
    </source>
</evidence>
<dbReference type="AlphaFoldDB" id="A0A3M3WKQ1"/>
<keyword evidence="3 6" id="KW-0227">DNA damage</keyword>
<proteinExistence type="inferred from homology"/>
<evidence type="ECO:0000313" key="7">
    <source>
        <dbReference type="EMBL" id="RMO57783.1"/>
    </source>
</evidence>
<reference evidence="7 8" key="1">
    <citation type="submission" date="2018-08" db="EMBL/GenBank/DDBJ databases">
        <title>Recombination of ecologically and evolutionarily significant loci maintains genetic cohesion in the Pseudomonas syringae species complex.</title>
        <authorList>
            <person name="Dillon M."/>
            <person name="Thakur S."/>
            <person name="Almeida R.N.D."/>
            <person name="Weir B.S."/>
            <person name="Guttman D.S."/>
        </authorList>
    </citation>
    <scope>NUCLEOTIDE SEQUENCE [LARGE SCALE GENOMIC DNA]</scope>
    <source>
        <strain evidence="7 8">ICMP 4388</strain>
    </source>
</reference>
<dbReference type="EMBL" id="RBPX01000371">
    <property type="protein sequence ID" value="RMO57783.1"/>
    <property type="molecule type" value="Genomic_DNA"/>
</dbReference>
<evidence type="ECO:0000256" key="6">
    <source>
        <dbReference type="PIRNR" id="PIRNR018267"/>
    </source>
</evidence>
<evidence type="ECO:0000256" key="2">
    <source>
        <dbReference type="ARBA" id="ARBA00022759"/>
    </source>
</evidence>
<evidence type="ECO:0000256" key="4">
    <source>
        <dbReference type="ARBA" id="ARBA00022801"/>
    </source>
</evidence>
<comment type="similarity">
    <text evidence="6">Belongs to the vsr family.</text>
</comment>
<dbReference type="SUPFAM" id="SSF52980">
    <property type="entry name" value="Restriction endonuclease-like"/>
    <property type="match status" value="1"/>
</dbReference>
<dbReference type="PIRSF" id="PIRSF018267">
    <property type="entry name" value="VSR_endonuc"/>
    <property type="match status" value="1"/>
</dbReference>